<dbReference type="HOGENOM" id="CLU_3195083_0_0_11"/>
<evidence type="ECO:0000313" key="2">
    <source>
        <dbReference type="Proteomes" id="UP000016536"/>
    </source>
</evidence>
<accession>U1RYP6</accession>
<dbReference type="EMBL" id="AWSE01000049">
    <property type="protein sequence ID" value="ERH24778.1"/>
    <property type="molecule type" value="Genomic_DNA"/>
</dbReference>
<dbReference type="AlphaFoldDB" id="U1RYP6"/>
<sequence>MGWALLIDPSEPKNAVIAEKCFEGMSVDTSSFFRRRGCCRSSVPR</sequence>
<organism evidence="1 2">
    <name type="scientific">Actinomyces johnsonii F0542</name>
    <dbReference type="NCBI Taxonomy" id="1321818"/>
    <lineage>
        <taxon>Bacteria</taxon>
        <taxon>Bacillati</taxon>
        <taxon>Actinomycetota</taxon>
        <taxon>Actinomycetes</taxon>
        <taxon>Actinomycetales</taxon>
        <taxon>Actinomycetaceae</taxon>
        <taxon>Actinomyces</taxon>
    </lineage>
</organism>
<evidence type="ECO:0000313" key="1">
    <source>
        <dbReference type="EMBL" id="ERH24778.1"/>
    </source>
</evidence>
<name>U1RYP6_9ACTO</name>
<keyword evidence="2" id="KW-1185">Reference proteome</keyword>
<proteinExistence type="predicted"/>
<gene>
    <name evidence="1" type="ORF">HMPREF1979_01054</name>
</gene>
<dbReference type="Proteomes" id="UP000016536">
    <property type="component" value="Unassembled WGS sequence"/>
</dbReference>
<reference evidence="1 2" key="1">
    <citation type="submission" date="2013-08" db="EMBL/GenBank/DDBJ databases">
        <authorList>
            <person name="Weinstock G."/>
            <person name="Sodergren E."/>
            <person name="Wylie T."/>
            <person name="Fulton L."/>
            <person name="Fulton R."/>
            <person name="Fronick C."/>
            <person name="O'Laughlin M."/>
            <person name="Godfrey J."/>
            <person name="Miner T."/>
            <person name="Herter B."/>
            <person name="Appelbaum E."/>
            <person name="Cordes M."/>
            <person name="Lek S."/>
            <person name="Wollam A."/>
            <person name="Pepin K.H."/>
            <person name="Palsikar V.B."/>
            <person name="Mitreva M."/>
            <person name="Wilson R.K."/>
        </authorList>
    </citation>
    <scope>NUCLEOTIDE SEQUENCE [LARGE SCALE GENOMIC DNA]</scope>
    <source>
        <strain evidence="1 2">F0542</strain>
    </source>
</reference>
<comment type="caution">
    <text evidence="1">The sequence shown here is derived from an EMBL/GenBank/DDBJ whole genome shotgun (WGS) entry which is preliminary data.</text>
</comment>
<protein>
    <submittedName>
        <fullName evidence="1">Uncharacterized protein</fullName>
    </submittedName>
</protein>